<protein>
    <submittedName>
        <fullName evidence="9">Iron chelate ABC transporter, permease protein</fullName>
    </submittedName>
</protein>
<evidence type="ECO:0000313" key="9">
    <source>
        <dbReference type="EMBL" id="AHG82305.1"/>
    </source>
</evidence>
<feature type="transmembrane region" description="Helical" evidence="8">
    <location>
        <begin position="224"/>
        <end position="256"/>
    </location>
</feature>
<accession>A0A4V7IB81</accession>
<evidence type="ECO:0000256" key="3">
    <source>
        <dbReference type="ARBA" id="ARBA00022448"/>
    </source>
</evidence>
<dbReference type="EMBL" id="CP006954">
    <property type="protein sequence ID" value="AHG82305.1"/>
    <property type="molecule type" value="Genomic_DNA"/>
</dbReference>
<comment type="similarity">
    <text evidence="2">Belongs to the binding-protein-dependent transport system permease family. FecCD subfamily.</text>
</comment>
<comment type="subcellular location">
    <subcellularLocation>
        <location evidence="1">Cell membrane</location>
        <topology evidence="1">Multi-pass membrane protein</topology>
    </subcellularLocation>
</comment>
<feature type="transmembrane region" description="Helical" evidence="8">
    <location>
        <begin position="80"/>
        <end position="99"/>
    </location>
</feature>
<dbReference type="SUPFAM" id="SSF81345">
    <property type="entry name" value="ABC transporter involved in vitamin B12 uptake, BtuC"/>
    <property type="match status" value="1"/>
</dbReference>
<evidence type="ECO:0000256" key="2">
    <source>
        <dbReference type="ARBA" id="ARBA00007935"/>
    </source>
</evidence>
<organism evidence="9 10">
    <name type="scientific">Bibersteinia trehalosi USDA-ARS-USMARC-188</name>
    <dbReference type="NCBI Taxonomy" id="1263829"/>
    <lineage>
        <taxon>Bacteria</taxon>
        <taxon>Pseudomonadati</taxon>
        <taxon>Pseudomonadota</taxon>
        <taxon>Gammaproteobacteria</taxon>
        <taxon>Pasteurellales</taxon>
        <taxon>Pasteurellaceae</taxon>
        <taxon>Bibersteinia</taxon>
    </lineage>
</organism>
<evidence type="ECO:0000256" key="1">
    <source>
        <dbReference type="ARBA" id="ARBA00004651"/>
    </source>
</evidence>
<keyword evidence="3" id="KW-0813">Transport</keyword>
<keyword evidence="5 8" id="KW-0812">Transmembrane</keyword>
<dbReference type="InterPro" id="IPR000522">
    <property type="entry name" value="ABC_transptr_permease_BtuC"/>
</dbReference>
<feature type="transmembrane region" description="Helical" evidence="8">
    <location>
        <begin position="262"/>
        <end position="280"/>
    </location>
</feature>
<dbReference type="InterPro" id="IPR037294">
    <property type="entry name" value="ABC_BtuC-like"/>
</dbReference>
<dbReference type="GO" id="GO:0005886">
    <property type="term" value="C:plasma membrane"/>
    <property type="evidence" value="ECO:0007669"/>
    <property type="project" value="UniProtKB-SubCell"/>
</dbReference>
<evidence type="ECO:0000256" key="4">
    <source>
        <dbReference type="ARBA" id="ARBA00022475"/>
    </source>
</evidence>
<dbReference type="CDD" id="cd06550">
    <property type="entry name" value="TM_ABC_iron-siderophores_like"/>
    <property type="match status" value="1"/>
</dbReference>
<feature type="transmembrane region" description="Helical" evidence="8">
    <location>
        <begin position="178"/>
        <end position="194"/>
    </location>
</feature>
<evidence type="ECO:0000256" key="8">
    <source>
        <dbReference type="SAM" id="Phobius"/>
    </source>
</evidence>
<dbReference type="AlphaFoldDB" id="A0A4V7IB81"/>
<evidence type="ECO:0000256" key="5">
    <source>
        <dbReference type="ARBA" id="ARBA00022692"/>
    </source>
</evidence>
<dbReference type="Proteomes" id="UP000019091">
    <property type="component" value="Chromosome"/>
</dbReference>
<dbReference type="GO" id="GO:0022857">
    <property type="term" value="F:transmembrane transporter activity"/>
    <property type="evidence" value="ECO:0007669"/>
    <property type="project" value="InterPro"/>
</dbReference>
<dbReference type="GO" id="GO:0033214">
    <property type="term" value="P:siderophore-iron import into cell"/>
    <property type="evidence" value="ECO:0007669"/>
    <property type="project" value="TreeGrafter"/>
</dbReference>
<keyword evidence="4" id="KW-1003">Cell membrane</keyword>
<dbReference type="PANTHER" id="PTHR30472">
    <property type="entry name" value="FERRIC ENTEROBACTIN TRANSPORT SYSTEM PERMEASE PROTEIN"/>
    <property type="match status" value="1"/>
</dbReference>
<gene>
    <name evidence="9" type="ORF">F542_15890</name>
</gene>
<sequence length="318" mass="35432">MQANIKTLFSLLCLLLFASLALFLTYNANGNWDFVLPFRGKKLIMLIIIGYAIGVSTLLFQTLTHNPILTPSILGFDHLYLLTQTTLVFFVGGLGFTQLDANYKFLFESLMMLGGSLLLFSLLNKNSQDIARMILVGVIFGVLFRNLNNLLQRLIDPNEFAIAQGSSFADFNSVKPDLLWIGSSILLLTLIWIWQQRHKLDVLLLGKEYAIGLGLDYTRFSRQLLICCAVLVSISTALVGPILFLGLLVCAIVNAISPKVQHSIRIPMTIAISVITLVLGQTIFEQMLKMQGVLSVVIEFLGGLVFIYLILRKRKASR</sequence>
<dbReference type="Gene3D" id="1.10.3470.10">
    <property type="entry name" value="ABC transporter involved in vitamin B12 uptake, BtuC"/>
    <property type="match status" value="1"/>
</dbReference>
<dbReference type="KEGG" id="btre:F542_15890"/>
<keyword evidence="6 8" id="KW-1133">Transmembrane helix</keyword>
<evidence type="ECO:0000313" key="10">
    <source>
        <dbReference type="Proteomes" id="UP000019091"/>
    </source>
</evidence>
<keyword evidence="7 8" id="KW-0472">Membrane</keyword>
<dbReference type="RefSeq" id="WP_015432034.1">
    <property type="nucleotide sequence ID" value="NZ_CP006954.1"/>
</dbReference>
<evidence type="ECO:0000256" key="6">
    <source>
        <dbReference type="ARBA" id="ARBA00022989"/>
    </source>
</evidence>
<name>A0A4V7IB81_BIBTR</name>
<feature type="transmembrane region" description="Helical" evidence="8">
    <location>
        <begin position="105"/>
        <end position="123"/>
    </location>
</feature>
<dbReference type="Pfam" id="PF01032">
    <property type="entry name" value="FecCD"/>
    <property type="match status" value="1"/>
</dbReference>
<evidence type="ECO:0000256" key="7">
    <source>
        <dbReference type="ARBA" id="ARBA00023136"/>
    </source>
</evidence>
<dbReference type="PANTHER" id="PTHR30472:SF19">
    <property type="entry name" value="PETROBACTIN IMPORT SYSTEM PERMEASE PROTEIN YCLO"/>
    <property type="match status" value="1"/>
</dbReference>
<feature type="transmembrane region" description="Helical" evidence="8">
    <location>
        <begin position="292"/>
        <end position="311"/>
    </location>
</feature>
<proteinExistence type="inferred from homology"/>
<reference evidence="9 10" key="1">
    <citation type="journal article" date="2014" name="Genome Announc.">
        <title>Complete Closed Genome Sequences of Three Bibersteinia trehalosi Nasopharyngeal Isolates from Cattle with Shipping Fever.</title>
        <authorList>
            <person name="Harhay G.P."/>
            <person name="McVey D.S."/>
            <person name="Koren S."/>
            <person name="Phillippy A.M."/>
            <person name="Bono J."/>
            <person name="Harhay D.M."/>
            <person name="Clawson M.L."/>
            <person name="Heaton M.P."/>
            <person name="Chitko-McKown C.G."/>
            <person name="Korlach J."/>
            <person name="Smith T.P."/>
        </authorList>
    </citation>
    <scope>NUCLEOTIDE SEQUENCE [LARGE SCALE GENOMIC DNA]</scope>
    <source>
        <strain evidence="9 10">USDA-ARS-USMARC-188</strain>
    </source>
</reference>
<feature type="transmembrane region" description="Helical" evidence="8">
    <location>
        <begin position="43"/>
        <end position="60"/>
    </location>
</feature>